<evidence type="ECO:0000313" key="3">
    <source>
        <dbReference type="Proteomes" id="UP001432027"/>
    </source>
</evidence>
<gene>
    <name evidence="2" type="ORF">PENTCL1PPCAC_28094</name>
</gene>
<keyword evidence="3" id="KW-1185">Reference proteome</keyword>
<keyword evidence="1" id="KW-0175">Coiled coil</keyword>
<feature type="coiled-coil region" evidence="1">
    <location>
        <begin position="300"/>
        <end position="354"/>
    </location>
</feature>
<dbReference type="EMBL" id="BTSX01000006">
    <property type="protein sequence ID" value="GMT05920.1"/>
    <property type="molecule type" value="Genomic_DNA"/>
</dbReference>
<organism evidence="2 3">
    <name type="scientific">Pristionchus entomophagus</name>
    <dbReference type="NCBI Taxonomy" id="358040"/>
    <lineage>
        <taxon>Eukaryota</taxon>
        <taxon>Metazoa</taxon>
        <taxon>Ecdysozoa</taxon>
        <taxon>Nematoda</taxon>
        <taxon>Chromadorea</taxon>
        <taxon>Rhabditida</taxon>
        <taxon>Rhabditina</taxon>
        <taxon>Diplogasteromorpha</taxon>
        <taxon>Diplogasteroidea</taxon>
        <taxon>Neodiplogasteridae</taxon>
        <taxon>Pristionchus</taxon>
    </lineage>
</organism>
<proteinExistence type="predicted"/>
<dbReference type="AlphaFoldDB" id="A0AAV5UI46"/>
<name>A0AAV5UI46_9BILA</name>
<sequence length="368" mass="40723">PISKRVMASMTDLPSVINSQIQGDVKPLRNMISSMLGGGLLSKLITSPFQAAEDMGMPLEDLGFNKTEALKKMKSDLEAQNITTFDPEALFGSDRPTTSTALPETTTPLMYVEGQPVVDFDGFLTDHMPYDKNGKPMIKMLKKKPTTTTPNPEQVAVEDAIRRSEMQRSGMMSRQFYDPTAAGTLPIGTDPMQRPVSADIANTLDMGLIDPRRVSEVSNLLRRAPMRNPSSSPYSRSPVPIGIGSPDTLTPNDYSMRSSPLMAASLDPYQAPAVAFDSNIQNVVNTLKTKSVNSLSVGEVKELQAKKRELQALQDQLEQQKRLMEEQKRHEMELKMKEQHLMEAREQIETQLQQELSSFQSGFGLGGE</sequence>
<feature type="non-terminal residue" evidence="2">
    <location>
        <position position="1"/>
    </location>
</feature>
<evidence type="ECO:0000313" key="2">
    <source>
        <dbReference type="EMBL" id="GMT05920.1"/>
    </source>
</evidence>
<feature type="non-terminal residue" evidence="2">
    <location>
        <position position="368"/>
    </location>
</feature>
<comment type="caution">
    <text evidence="2">The sequence shown here is derived from an EMBL/GenBank/DDBJ whole genome shotgun (WGS) entry which is preliminary data.</text>
</comment>
<protein>
    <submittedName>
        <fullName evidence="2">Uncharacterized protein</fullName>
    </submittedName>
</protein>
<evidence type="ECO:0000256" key="1">
    <source>
        <dbReference type="SAM" id="Coils"/>
    </source>
</evidence>
<dbReference type="Proteomes" id="UP001432027">
    <property type="component" value="Unassembled WGS sequence"/>
</dbReference>
<reference evidence="2" key="1">
    <citation type="submission" date="2023-10" db="EMBL/GenBank/DDBJ databases">
        <title>Genome assembly of Pristionchus species.</title>
        <authorList>
            <person name="Yoshida K."/>
            <person name="Sommer R.J."/>
        </authorList>
    </citation>
    <scope>NUCLEOTIDE SEQUENCE</scope>
    <source>
        <strain evidence="2">RS0144</strain>
    </source>
</reference>
<accession>A0AAV5UI46</accession>